<dbReference type="EMBL" id="KL596978">
    <property type="protein sequence ID" value="KER21286.1"/>
    <property type="molecule type" value="Genomic_DNA"/>
</dbReference>
<sequence length="75" mass="8467">MPIVNDALQLSWLSRVRMCKQGKTLNRYLQRYGKVDALPRLFYEEVSANALLCPWASSTGTQAYIHTHGPSVKVS</sequence>
<evidence type="ECO:0000313" key="2">
    <source>
        <dbReference type="Proteomes" id="UP000054324"/>
    </source>
</evidence>
<dbReference type="AlphaFoldDB" id="A0A074Z2K1"/>
<name>A0A074Z2K1_OPIVI</name>
<dbReference type="Proteomes" id="UP000054324">
    <property type="component" value="Unassembled WGS sequence"/>
</dbReference>
<accession>A0A074Z2K1</accession>
<dbReference type="RefSeq" id="XP_009174956.1">
    <property type="nucleotide sequence ID" value="XM_009176692.1"/>
</dbReference>
<reference evidence="1 2" key="1">
    <citation type="submission" date="2013-11" db="EMBL/GenBank/DDBJ databases">
        <title>Opisthorchis viverrini - life in the bile duct.</title>
        <authorList>
            <person name="Young N.D."/>
            <person name="Nagarajan N."/>
            <person name="Lin S.J."/>
            <person name="Korhonen P.K."/>
            <person name="Jex A.R."/>
            <person name="Hall R.S."/>
            <person name="Safavi-Hemami H."/>
            <person name="Kaewkong W."/>
            <person name="Bertrand D."/>
            <person name="Gao S."/>
            <person name="Seet Q."/>
            <person name="Wongkham S."/>
            <person name="Teh B.T."/>
            <person name="Wongkham C."/>
            <person name="Intapan P.M."/>
            <person name="Maleewong W."/>
            <person name="Yang X."/>
            <person name="Hu M."/>
            <person name="Wang Z."/>
            <person name="Hofmann A."/>
            <person name="Sternberg P.W."/>
            <person name="Tan P."/>
            <person name="Wang J."/>
            <person name="Gasser R.B."/>
        </authorList>
    </citation>
    <scope>NUCLEOTIDE SEQUENCE [LARGE SCALE GENOMIC DNA]</scope>
</reference>
<evidence type="ECO:0000313" key="1">
    <source>
        <dbReference type="EMBL" id="KER21286.1"/>
    </source>
</evidence>
<dbReference type="KEGG" id="ovi:T265_10347"/>
<gene>
    <name evidence="1" type="ORF">T265_10347</name>
</gene>
<keyword evidence="2" id="KW-1185">Reference proteome</keyword>
<protein>
    <submittedName>
        <fullName evidence="1">Uncharacterized protein</fullName>
    </submittedName>
</protein>
<organism evidence="1 2">
    <name type="scientific">Opisthorchis viverrini</name>
    <name type="common">Southeast Asian liver fluke</name>
    <dbReference type="NCBI Taxonomy" id="6198"/>
    <lineage>
        <taxon>Eukaryota</taxon>
        <taxon>Metazoa</taxon>
        <taxon>Spiralia</taxon>
        <taxon>Lophotrochozoa</taxon>
        <taxon>Platyhelminthes</taxon>
        <taxon>Trematoda</taxon>
        <taxon>Digenea</taxon>
        <taxon>Opisthorchiida</taxon>
        <taxon>Opisthorchiata</taxon>
        <taxon>Opisthorchiidae</taxon>
        <taxon>Opisthorchis</taxon>
    </lineage>
</organism>
<dbReference type="GeneID" id="20324515"/>
<dbReference type="CTD" id="20324515"/>
<proteinExistence type="predicted"/>